<evidence type="ECO:0000313" key="3">
    <source>
        <dbReference type="Proteomes" id="UP000245464"/>
    </source>
</evidence>
<organism evidence="2 4">
    <name type="scientific">Pyrenophora tritici-repentis</name>
    <dbReference type="NCBI Taxonomy" id="45151"/>
    <lineage>
        <taxon>Eukaryota</taxon>
        <taxon>Fungi</taxon>
        <taxon>Dikarya</taxon>
        <taxon>Ascomycota</taxon>
        <taxon>Pezizomycotina</taxon>
        <taxon>Dothideomycetes</taxon>
        <taxon>Pleosporomycetidae</taxon>
        <taxon>Pleosporales</taxon>
        <taxon>Pleosporineae</taxon>
        <taxon>Pleosporaceae</taxon>
        <taxon>Pyrenophora</taxon>
    </lineage>
</organism>
<dbReference type="AlphaFoldDB" id="A0A2W1FYM2"/>
<keyword evidence="4" id="KW-1185">Reference proteome</keyword>
<evidence type="ECO:0000313" key="1">
    <source>
        <dbReference type="EMBL" id="KAF7572665.1"/>
    </source>
</evidence>
<gene>
    <name evidence="2" type="ORF">Ptr86124_011601</name>
    <name evidence="1" type="ORF">PtrM4_075700</name>
</gene>
<sequence length="337" mass="38421">MAADAPSPFLALPRELRDEILGYLTLPHYIYTSTSTPDTRNLYQSRRASGSTYIDTRIRLPSRPPANILETCRQLRQEALEHHARLLTPQSAPTLPDCDENDKQPMSNVLAERLGAEFAETAEHACDDGTLRITLEVQRSLRGVHGYYVPVREELSPRFLALLPLMEKARKLKLTIWPGFDWWNGGPQSFDKRGNPLFNRGETSKPNAASVAIGKILHCFPQLEELDVDVLVDAFEAGRWDLPDRKWENIQPWLDAAITSNVGESLREITRKLIAFWKITEPEPFYTQYETRQSTNTWDVNRKGDMCTVSMKSLIDISDDEEFLKSLVVKGSFVRTD</sequence>
<evidence type="ECO:0000313" key="4">
    <source>
        <dbReference type="Proteomes" id="UP000249757"/>
    </source>
</evidence>
<dbReference type="EMBL" id="NRDI02000020">
    <property type="protein sequence ID" value="KAI1509521.1"/>
    <property type="molecule type" value="Genomic_DNA"/>
</dbReference>
<protein>
    <submittedName>
        <fullName evidence="2">Uncharacterized protein</fullName>
    </submittedName>
</protein>
<reference evidence="2" key="3">
    <citation type="journal article" date="2022" name="bioRxiv">
        <title>A global pangenome for the wheat fungal pathogen Pyrenophora tritici-repentis and prediction of effector protein structural homology.</title>
        <authorList>
            <person name="Moolhuijzen P."/>
            <person name="See P.T."/>
            <person name="Shi G."/>
            <person name="Powell H.R."/>
            <person name="Cockram J."/>
            <person name="Jorgensen L.N."/>
            <person name="Benslimane H."/>
            <person name="Strelkov S.E."/>
            <person name="Turner J."/>
            <person name="Liu Z."/>
            <person name="Moffat C.S."/>
        </authorList>
    </citation>
    <scope>NUCLEOTIDE SEQUENCE</scope>
    <source>
        <strain evidence="2">86-124</strain>
    </source>
</reference>
<reference evidence="1 3" key="1">
    <citation type="journal article" date="2018" name="BMC Genomics">
        <title>Comparative genomics of the wheat fungal pathogen Pyrenophora tritici-repentis reveals chromosomal variations and genome plasticity.</title>
        <authorList>
            <person name="Moolhuijzen P."/>
            <person name="See P.T."/>
            <person name="Hane J.K."/>
            <person name="Shi G."/>
            <person name="Liu Z."/>
            <person name="Oliver R.P."/>
            <person name="Moffat C.S."/>
        </authorList>
    </citation>
    <scope>NUCLEOTIDE SEQUENCE [LARGE SCALE GENOMIC DNA]</scope>
    <source>
        <strain evidence="1">M4</strain>
    </source>
</reference>
<reference evidence="2" key="2">
    <citation type="submission" date="2021-05" db="EMBL/GenBank/DDBJ databases">
        <authorList>
            <person name="Moolhuijzen P.M."/>
            <person name="Moffat C.S."/>
        </authorList>
    </citation>
    <scope>NUCLEOTIDE SEQUENCE</scope>
    <source>
        <strain evidence="2">86-124</strain>
    </source>
</reference>
<name>A0A2W1FYM2_9PLEO</name>
<accession>A0A2W1FYM2</accession>
<comment type="caution">
    <text evidence="2">The sequence shown here is derived from an EMBL/GenBank/DDBJ whole genome shotgun (WGS) entry which is preliminary data.</text>
</comment>
<dbReference type="EMBL" id="NQIK02000003">
    <property type="protein sequence ID" value="KAF7572665.1"/>
    <property type="molecule type" value="Genomic_DNA"/>
</dbReference>
<evidence type="ECO:0000313" key="2">
    <source>
        <dbReference type="EMBL" id="KAI1509521.1"/>
    </source>
</evidence>
<dbReference type="OrthoDB" id="3894566at2759"/>
<proteinExistence type="predicted"/>
<dbReference type="Proteomes" id="UP000249757">
    <property type="component" value="Unassembled WGS sequence"/>
</dbReference>
<reference evidence="4" key="4">
    <citation type="journal article" date="2022" name="Microb. Genom.">
        <title>A global pangenome for the wheat fungal pathogen Pyrenophora tritici-repentis and prediction of effector protein structural homology.</title>
        <authorList>
            <person name="Moolhuijzen P.M."/>
            <person name="See P.T."/>
            <person name="Shi G."/>
            <person name="Powell H.R."/>
            <person name="Cockram J."/>
            <person name="Jorgensen L.N."/>
            <person name="Benslimane H."/>
            <person name="Strelkov S.E."/>
            <person name="Turner J."/>
            <person name="Liu Z."/>
            <person name="Moffat C.S."/>
        </authorList>
    </citation>
    <scope>NUCLEOTIDE SEQUENCE [LARGE SCALE GENOMIC DNA]</scope>
</reference>
<dbReference type="Proteomes" id="UP000245464">
    <property type="component" value="Chromosome 3"/>
</dbReference>